<feature type="transmembrane region" description="Helical" evidence="1">
    <location>
        <begin position="71"/>
        <end position="93"/>
    </location>
</feature>
<sequence length="156" mass="17448">MTAMQYNPDPHAHPGLHLIAVFEAFKGVLAVAAATGLAVLGPQPLRTWLEELIQRFHLDTRHGLLPDLLNAISPGAVQLVVVIGIVYALIRFFEAWGLWRARAWASWLGCIGSAIYLPFDIYAIYRHPGWHTWAVLIINLVVVAALGRDLLKRRRI</sequence>
<accession>A0A0R0CP26</accession>
<reference evidence="2 3" key="1">
    <citation type="submission" date="2015-05" db="EMBL/GenBank/DDBJ databases">
        <title>Genome sequencing and analysis of members of genus Stenotrophomonas.</title>
        <authorList>
            <person name="Patil P.P."/>
            <person name="Midha S."/>
            <person name="Patil P.B."/>
        </authorList>
    </citation>
    <scope>NUCLEOTIDE SEQUENCE [LARGE SCALE GENOMIC DNA]</scope>
    <source>
        <strain evidence="2 3">DSM 21858</strain>
    </source>
</reference>
<dbReference type="AlphaFoldDB" id="A0A0R0CP26"/>
<proteinExistence type="predicted"/>
<dbReference type="InterPro" id="IPR021125">
    <property type="entry name" value="DUF2127"/>
</dbReference>
<keyword evidence="1" id="KW-0472">Membrane</keyword>
<keyword evidence="3" id="KW-1185">Reference proteome</keyword>
<comment type="caution">
    <text evidence="2">The sequence shown here is derived from an EMBL/GenBank/DDBJ whole genome shotgun (WGS) entry which is preliminary data.</text>
</comment>
<dbReference type="Proteomes" id="UP000052052">
    <property type="component" value="Unassembled WGS sequence"/>
</dbReference>
<feature type="transmembrane region" description="Helical" evidence="1">
    <location>
        <begin position="131"/>
        <end position="151"/>
    </location>
</feature>
<gene>
    <name evidence="2" type="ORF">ABB29_13950</name>
</gene>
<dbReference type="EMBL" id="LDJL01000016">
    <property type="protein sequence ID" value="KRG68146.1"/>
    <property type="molecule type" value="Genomic_DNA"/>
</dbReference>
<protein>
    <submittedName>
        <fullName evidence="2">Membrane protein</fullName>
    </submittedName>
</protein>
<dbReference type="Pfam" id="PF09900">
    <property type="entry name" value="DUF2127"/>
    <property type="match status" value="1"/>
</dbReference>
<evidence type="ECO:0000256" key="1">
    <source>
        <dbReference type="SAM" id="Phobius"/>
    </source>
</evidence>
<dbReference type="RefSeq" id="WP_057660120.1">
    <property type="nucleotide sequence ID" value="NZ_LDJL01000016.1"/>
</dbReference>
<keyword evidence="1" id="KW-1133">Transmembrane helix</keyword>
<name>A0A0R0CP26_9GAMM</name>
<dbReference type="STRING" id="344882.ABB29_13950"/>
<keyword evidence="1" id="KW-0812">Transmembrane</keyword>
<dbReference type="PATRIC" id="fig|344882.3.peg.1173"/>
<evidence type="ECO:0000313" key="3">
    <source>
        <dbReference type="Proteomes" id="UP000052052"/>
    </source>
</evidence>
<organism evidence="2 3">
    <name type="scientific">Pseudoxanthomonas dokdonensis</name>
    <dbReference type="NCBI Taxonomy" id="344882"/>
    <lineage>
        <taxon>Bacteria</taxon>
        <taxon>Pseudomonadati</taxon>
        <taxon>Pseudomonadota</taxon>
        <taxon>Gammaproteobacteria</taxon>
        <taxon>Lysobacterales</taxon>
        <taxon>Lysobacteraceae</taxon>
        <taxon>Pseudoxanthomonas</taxon>
    </lineage>
</organism>
<feature type="transmembrane region" description="Helical" evidence="1">
    <location>
        <begin position="105"/>
        <end position="125"/>
    </location>
</feature>
<dbReference type="OrthoDB" id="121772at2"/>
<evidence type="ECO:0000313" key="2">
    <source>
        <dbReference type="EMBL" id="KRG68146.1"/>
    </source>
</evidence>